<reference evidence="2 3" key="1">
    <citation type="submission" date="2020-08" db="EMBL/GenBank/DDBJ databases">
        <title>Genomic Encyclopedia of Type Strains, Phase IV (KMG-IV): sequencing the most valuable type-strain genomes for metagenomic binning, comparative biology and taxonomic classification.</title>
        <authorList>
            <person name="Goeker M."/>
        </authorList>
    </citation>
    <scope>NUCLEOTIDE SEQUENCE [LARGE SCALE GENOMIC DNA]</scope>
    <source>
        <strain evidence="2 3">DSM 27939</strain>
    </source>
</reference>
<feature type="compositionally biased region" description="Polar residues" evidence="1">
    <location>
        <begin position="359"/>
        <end position="371"/>
    </location>
</feature>
<sequence length="371" mass="41010">MSPDHVDSPLPPQEHLRQLQQVYGPLSPAFVAEELHCTLEQATRHLYGPQADQYCWVSLADLAELAEVSPVGLKRWVRRYHLQSAPQRGQGRKASLSIHLDDARSFLRGQLHMMPGKEGPTADALPRVTASDLSPARLPGLFSTATVVDVDWQLARQAAWPMTVERLAEAVYGSRAETAQQQIRSLLRVWEAQGRVVCFARGLYDVVRPVLVLDPGRYGRSTLPGDELQKLRAHHPEIAHWPSGPLAAAWRAYSSFYVGTLLPVMDRGEPTFLEYLLVRQLNPDGVPGAVDGRYEELCREAAFSRLVPASPGRAPEPQQPELTVSNIEAGLIDFKAAAEATRLKMQRKLKKGQAPNRGRGTTVSGSMQEGL</sequence>
<name>A0A7W8JUY6_9DEIO</name>
<keyword evidence="3" id="KW-1185">Reference proteome</keyword>
<dbReference type="Proteomes" id="UP000552709">
    <property type="component" value="Unassembled WGS sequence"/>
</dbReference>
<evidence type="ECO:0008006" key="4">
    <source>
        <dbReference type="Google" id="ProtNLM"/>
    </source>
</evidence>
<feature type="region of interest" description="Disordered" evidence="1">
    <location>
        <begin position="346"/>
        <end position="371"/>
    </location>
</feature>
<evidence type="ECO:0000256" key="1">
    <source>
        <dbReference type="SAM" id="MobiDB-lite"/>
    </source>
</evidence>
<evidence type="ECO:0000313" key="2">
    <source>
        <dbReference type="EMBL" id="MBB5363710.1"/>
    </source>
</evidence>
<gene>
    <name evidence="2" type="ORF">HNQ08_002816</name>
</gene>
<comment type="caution">
    <text evidence="2">The sequence shown here is derived from an EMBL/GenBank/DDBJ whole genome shotgun (WGS) entry which is preliminary data.</text>
</comment>
<organism evidence="2 3">
    <name type="scientific">Deinococcus humi</name>
    <dbReference type="NCBI Taxonomy" id="662880"/>
    <lineage>
        <taxon>Bacteria</taxon>
        <taxon>Thermotogati</taxon>
        <taxon>Deinococcota</taxon>
        <taxon>Deinococci</taxon>
        <taxon>Deinococcales</taxon>
        <taxon>Deinococcaceae</taxon>
        <taxon>Deinococcus</taxon>
    </lineage>
</organism>
<dbReference type="AlphaFoldDB" id="A0A7W8JUY6"/>
<protein>
    <recommendedName>
        <fullName evidence="4">Helix-turn-helix domain-containing protein</fullName>
    </recommendedName>
</protein>
<accession>A0A7W8JUY6</accession>
<proteinExistence type="predicted"/>
<evidence type="ECO:0000313" key="3">
    <source>
        <dbReference type="Proteomes" id="UP000552709"/>
    </source>
</evidence>
<dbReference type="RefSeq" id="WP_184133090.1">
    <property type="nucleotide sequence ID" value="NZ_JACHFL010000006.1"/>
</dbReference>
<dbReference type="EMBL" id="JACHFL010000006">
    <property type="protein sequence ID" value="MBB5363710.1"/>
    <property type="molecule type" value="Genomic_DNA"/>
</dbReference>